<dbReference type="Gene3D" id="1.50.10.20">
    <property type="match status" value="1"/>
</dbReference>
<dbReference type="Pfam" id="PF14478">
    <property type="entry name" value="DUF4430"/>
    <property type="match status" value="1"/>
</dbReference>
<accession>A0A8S3UW92</accession>
<organism evidence="8 9">
    <name type="scientific">Mytilus edulis</name>
    <name type="common">Blue mussel</name>
    <dbReference type="NCBI Taxonomy" id="6550"/>
    <lineage>
        <taxon>Eukaryota</taxon>
        <taxon>Metazoa</taxon>
        <taxon>Spiralia</taxon>
        <taxon>Lophotrochozoa</taxon>
        <taxon>Mollusca</taxon>
        <taxon>Bivalvia</taxon>
        <taxon>Autobranchia</taxon>
        <taxon>Pteriomorphia</taxon>
        <taxon>Mytilida</taxon>
        <taxon>Mytiloidea</taxon>
        <taxon>Mytilidae</taxon>
        <taxon>Mytilinae</taxon>
        <taxon>Mytilus</taxon>
    </lineage>
</organism>
<comment type="caution">
    <text evidence="8">The sequence shown here is derived from an EMBL/GenBank/DDBJ whole genome shotgun (WGS) entry which is preliminary data.</text>
</comment>
<keyword evidence="4" id="KW-0170">Cobalt</keyword>
<dbReference type="Proteomes" id="UP000683360">
    <property type="component" value="Unassembled WGS sequence"/>
</dbReference>
<evidence type="ECO:0000259" key="7">
    <source>
        <dbReference type="Pfam" id="PF14478"/>
    </source>
</evidence>
<comment type="subcellular location">
    <subcellularLocation>
        <location evidence="1">Secreted</location>
    </subcellularLocation>
</comment>
<name>A0A8S3UW92_MYTED</name>
<feature type="binding site" evidence="4">
    <location>
        <position position="477"/>
    </location>
    <ligand>
        <name>cyanocob(III)alamin</name>
        <dbReference type="ChEBI" id="CHEBI:17439"/>
    </ligand>
</feature>
<dbReference type="InterPro" id="IPR051588">
    <property type="entry name" value="Cobalamin_Transport"/>
</dbReference>
<feature type="domain" description="Transcobalamin-like C-terminal" evidence="7">
    <location>
        <begin position="399"/>
        <end position="475"/>
    </location>
</feature>
<evidence type="ECO:0000256" key="3">
    <source>
        <dbReference type="ARBA" id="ARBA00022729"/>
    </source>
</evidence>
<dbReference type="Pfam" id="PF01122">
    <property type="entry name" value="Cobalamin_bind"/>
    <property type="match status" value="1"/>
</dbReference>
<dbReference type="InterPro" id="IPR008930">
    <property type="entry name" value="Terpenoid_cyclase/PrenylTrfase"/>
</dbReference>
<feature type="binding site" evidence="4">
    <location>
        <begin position="428"/>
        <end position="429"/>
    </location>
    <ligand>
        <name>cyanocob(III)alamin</name>
        <dbReference type="ChEBI" id="CHEBI:17439"/>
    </ligand>
</feature>
<dbReference type="GO" id="GO:0005615">
    <property type="term" value="C:extracellular space"/>
    <property type="evidence" value="ECO:0007669"/>
    <property type="project" value="TreeGrafter"/>
</dbReference>
<dbReference type="OrthoDB" id="6062445at2759"/>
<keyword evidence="3" id="KW-0732">Signal</keyword>
<feature type="transmembrane region" description="Helical" evidence="6">
    <location>
        <begin position="63"/>
        <end position="81"/>
    </location>
</feature>
<evidence type="ECO:0000256" key="2">
    <source>
        <dbReference type="ARBA" id="ARBA00022525"/>
    </source>
</evidence>
<keyword evidence="5" id="KW-1015">Disulfide bond</keyword>
<keyword evidence="6" id="KW-0812">Transmembrane</keyword>
<feature type="binding site" evidence="4">
    <location>
        <position position="455"/>
    </location>
    <ligand>
        <name>cyanocob(III)alamin</name>
        <dbReference type="ChEBI" id="CHEBI:17439"/>
    </ligand>
</feature>
<dbReference type="PANTHER" id="PTHR10559:SF18">
    <property type="entry name" value="TRANSCOBALAMIN II"/>
    <property type="match status" value="1"/>
</dbReference>
<dbReference type="GO" id="GO:0015889">
    <property type="term" value="P:cobalamin transport"/>
    <property type="evidence" value="ECO:0007669"/>
    <property type="project" value="InterPro"/>
</dbReference>
<dbReference type="Gene3D" id="2.170.130.30">
    <property type="match status" value="1"/>
</dbReference>
<dbReference type="EMBL" id="CAJPWZ010002924">
    <property type="protein sequence ID" value="CAG2248164.1"/>
    <property type="molecule type" value="Genomic_DNA"/>
</dbReference>
<proteinExistence type="predicted"/>
<feature type="binding site" evidence="4">
    <location>
        <position position="296"/>
    </location>
    <ligand>
        <name>cyanocob(III)alamin</name>
        <dbReference type="ChEBI" id="CHEBI:17439"/>
    </ligand>
</feature>
<gene>
    <name evidence="8" type="ORF">MEDL_60024</name>
</gene>
<dbReference type="SUPFAM" id="SSF48239">
    <property type="entry name" value="Terpenoid cyclases/Protein prenyltransferases"/>
    <property type="match status" value="1"/>
</dbReference>
<keyword evidence="6" id="KW-0472">Membrane</keyword>
<evidence type="ECO:0000256" key="4">
    <source>
        <dbReference type="PIRSR" id="PIRSR602157-1"/>
    </source>
</evidence>
<keyword evidence="6" id="KW-1133">Transmembrane helix</keyword>
<dbReference type="AlphaFoldDB" id="A0A8S3UW92"/>
<evidence type="ECO:0000256" key="1">
    <source>
        <dbReference type="ARBA" id="ARBA00004613"/>
    </source>
</evidence>
<evidence type="ECO:0000313" key="9">
    <source>
        <dbReference type="Proteomes" id="UP000683360"/>
    </source>
</evidence>
<evidence type="ECO:0000313" key="8">
    <source>
        <dbReference type="EMBL" id="CAG2248164.1"/>
    </source>
</evidence>
<keyword evidence="2" id="KW-0964">Secreted</keyword>
<dbReference type="GO" id="GO:0031419">
    <property type="term" value="F:cobalamin binding"/>
    <property type="evidence" value="ECO:0007669"/>
    <property type="project" value="InterPro"/>
</dbReference>
<protein>
    <recommendedName>
        <fullName evidence="7">Transcobalamin-like C-terminal domain-containing protein</fullName>
    </recommendedName>
</protein>
<evidence type="ECO:0000256" key="6">
    <source>
        <dbReference type="SAM" id="Phobius"/>
    </source>
</evidence>
<keyword evidence="9" id="KW-1185">Reference proteome</keyword>
<dbReference type="InterPro" id="IPR027954">
    <property type="entry name" value="Transcobalamin-like_C"/>
</dbReference>
<evidence type="ECO:0000256" key="5">
    <source>
        <dbReference type="PIRSR" id="PIRSR602157-2"/>
    </source>
</evidence>
<dbReference type="InterPro" id="IPR002157">
    <property type="entry name" value="Cbl-bd_prot"/>
</dbReference>
<reference evidence="8" key="1">
    <citation type="submission" date="2021-03" db="EMBL/GenBank/DDBJ databases">
        <authorList>
            <person name="Bekaert M."/>
        </authorList>
    </citation>
    <scope>NUCLEOTIDE SEQUENCE</scope>
</reference>
<sequence>MADPRNIDVVLPSQTGHQYDSKQKNYSDNYKELPAINFSENKSFLKSFAHYLKTQFRDVRNKWLLCFICAVLTGVALFLVMKYGPGPSSKDLNHYEPGEDHKYEDGSRQLLLKRDDEWSWGTRTEAEAIIALHLYQFTSFSKDNPDIFISVKQMNIDLLSALSNDISLRNEDWGHAKLAHYILGILATCQNPKNFYGHNLIDKMKSHLVVSSTYFMSNKFAYSLIVIALCKAGEYVDVKHLDEISSTPGQYKFGVGEAAMVYIAYTCVGDETYQTKKDSALDYILEHQERDGRFGNEFSTSLAIQAIFASGDTTLEPKTEKGIEYLKKSIDRANKPSTALLLSALPAIAMKSYLDIGTHECLSKHSIPSKSSFPIGIYVLNNITKNDYKRTWSAPLMEGHTLFDAMLNLQETNSVFSFDSKSSQYGPYITSICNMAASTDQRQYWKIEDANGDALQYGANQTFPKRGDSYTFKLSTW</sequence>
<dbReference type="PANTHER" id="PTHR10559">
    <property type="entry name" value="TRANSCOBALAMIN-1/GASTRIC INTRINSIC FACTOR"/>
    <property type="match status" value="1"/>
</dbReference>
<feature type="disulfide bond" evidence="5">
    <location>
        <begin position="230"/>
        <end position="267"/>
    </location>
</feature>